<gene>
    <name evidence="1" type="ORF">EUGRSUZ_F03018</name>
</gene>
<proteinExistence type="predicted"/>
<dbReference type="EMBL" id="KK198758">
    <property type="protein sequence ID" value="KCW69596.1"/>
    <property type="molecule type" value="Genomic_DNA"/>
</dbReference>
<reference evidence="1" key="1">
    <citation type="submission" date="2013-07" db="EMBL/GenBank/DDBJ databases">
        <title>The genome of Eucalyptus grandis.</title>
        <authorList>
            <person name="Schmutz J."/>
            <person name="Hayes R."/>
            <person name="Myburg A."/>
            <person name="Tuskan G."/>
            <person name="Grattapaglia D."/>
            <person name="Rokhsar D.S."/>
        </authorList>
    </citation>
    <scope>NUCLEOTIDE SEQUENCE</scope>
    <source>
        <tissue evidence="1">Leaf extractions</tissue>
    </source>
</reference>
<dbReference type="PANTHER" id="PTHR33132:SF142">
    <property type="entry name" value="SERINE-RICH PROTEIN-LIKE PROTEIN"/>
    <property type="match status" value="1"/>
</dbReference>
<organism evidence="1">
    <name type="scientific">Eucalyptus grandis</name>
    <name type="common">Flooded gum</name>
    <dbReference type="NCBI Taxonomy" id="71139"/>
    <lineage>
        <taxon>Eukaryota</taxon>
        <taxon>Viridiplantae</taxon>
        <taxon>Streptophyta</taxon>
        <taxon>Embryophyta</taxon>
        <taxon>Tracheophyta</taxon>
        <taxon>Spermatophyta</taxon>
        <taxon>Magnoliopsida</taxon>
        <taxon>eudicotyledons</taxon>
        <taxon>Gunneridae</taxon>
        <taxon>Pentapetalae</taxon>
        <taxon>rosids</taxon>
        <taxon>malvids</taxon>
        <taxon>Myrtales</taxon>
        <taxon>Myrtaceae</taxon>
        <taxon>Myrtoideae</taxon>
        <taxon>Eucalypteae</taxon>
        <taxon>Eucalyptus</taxon>
    </lineage>
</organism>
<accession>A0A059BUI5</accession>
<name>A0A059BUI5_EUCGR</name>
<dbReference type="InParanoid" id="A0A059BUI5"/>
<dbReference type="PANTHER" id="PTHR33132">
    <property type="entry name" value="OSJNBB0118P14.9 PROTEIN"/>
    <property type="match status" value="1"/>
</dbReference>
<dbReference type="Gramene" id="KCW69596">
    <property type="protein sequence ID" value="KCW69596"/>
    <property type="gene ID" value="EUGRSUZ_F03018"/>
</dbReference>
<evidence type="ECO:0000313" key="1">
    <source>
        <dbReference type="EMBL" id="KCW69596.1"/>
    </source>
</evidence>
<dbReference type="AlphaFoldDB" id="A0A059BUI5"/>
<protein>
    <submittedName>
        <fullName evidence="1">Uncharacterized protein</fullName>
    </submittedName>
</protein>
<sequence>MCHPRVPSTVLTGHSTTRRNEHAMLSLMAAREVPSWHSSAARASGGAKGAREWCLCSPTVHPGSFRCRYHRSKYVFVRKI</sequence>